<accession>A0ACB7T5H2</accession>
<reference evidence="1" key="1">
    <citation type="submission" date="2020-05" db="EMBL/GenBank/DDBJ databases">
        <title>Large-scale comparative analyses of tick genomes elucidate their genetic diversity and vector capacities.</title>
        <authorList>
            <person name="Jia N."/>
            <person name="Wang J."/>
            <person name="Shi W."/>
            <person name="Du L."/>
            <person name="Sun Y."/>
            <person name="Zhan W."/>
            <person name="Jiang J."/>
            <person name="Wang Q."/>
            <person name="Zhang B."/>
            <person name="Ji P."/>
            <person name="Sakyi L.B."/>
            <person name="Cui X."/>
            <person name="Yuan T."/>
            <person name="Jiang B."/>
            <person name="Yang W."/>
            <person name="Lam T.T.-Y."/>
            <person name="Chang Q."/>
            <person name="Ding S."/>
            <person name="Wang X."/>
            <person name="Zhu J."/>
            <person name="Ruan X."/>
            <person name="Zhao L."/>
            <person name="Wei J."/>
            <person name="Que T."/>
            <person name="Du C."/>
            <person name="Cheng J."/>
            <person name="Dai P."/>
            <person name="Han X."/>
            <person name="Huang E."/>
            <person name="Gao Y."/>
            <person name="Liu J."/>
            <person name="Shao H."/>
            <person name="Ye R."/>
            <person name="Li L."/>
            <person name="Wei W."/>
            <person name="Wang X."/>
            <person name="Wang C."/>
            <person name="Yang T."/>
            <person name="Huo Q."/>
            <person name="Li W."/>
            <person name="Guo W."/>
            <person name="Chen H."/>
            <person name="Zhou L."/>
            <person name="Ni X."/>
            <person name="Tian J."/>
            <person name="Zhou Y."/>
            <person name="Sheng Y."/>
            <person name="Liu T."/>
            <person name="Pan Y."/>
            <person name="Xia L."/>
            <person name="Li J."/>
            <person name="Zhao F."/>
            <person name="Cao W."/>
        </authorList>
    </citation>
    <scope>NUCLEOTIDE SEQUENCE</scope>
    <source>
        <strain evidence="1">Hyas-2018</strain>
    </source>
</reference>
<sequence>MERDAVLNRTTINRLDLNATKVTVFGIVIAKQAVRSIAANSASSGGRSGSEERSVLNFTLRDSPRDTVNAACWGDRSKVAQVATVFRIGDCVCVTNAAARNRNFGSPQELYSPDASSPFHLVLSVDREPRSEVSIADEQVFLELIPLLQVPLRGASHVTTLSDLLYSGQEMNDRHISLLVGVQKVTTEWNDQLTGAAAQGLWATPQ</sequence>
<protein>
    <submittedName>
        <fullName evidence="1">Uncharacterized protein</fullName>
    </submittedName>
</protein>
<gene>
    <name evidence="1" type="ORF">HPB50_001744</name>
</gene>
<dbReference type="EMBL" id="CM023490">
    <property type="protein sequence ID" value="KAH6942175.1"/>
    <property type="molecule type" value="Genomic_DNA"/>
</dbReference>
<evidence type="ECO:0000313" key="2">
    <source>
        <dbReference type="Proteomes" id="UP000821845"/>
    </source>
</evidence>
<keyword evidence="2" id="KW-1185">Reference proteome</keyword>
<comment type="caution">
    <text evidence="1">The sequence shown here is derived from an EMBL/GenBank/DDBJ whole genome shotgun (WGS) entry which is preliminary data.</text>
</comment>
<proteinExistence type="predicted"/>
<dbReference type="Proteomes" id="UP000821845">
    <property type="component" value="Chromosome 10"/>
</dbReference>
<name>A0ACB7T5H2_HYAAI</name>
<evidence type="ECO:0000313" key="1">
    <source>
        <dbReference type="EMBL" id="KAH6942175.1"/>
    </source>
</evidence>
<organism evidence="1 2">
    <name type="scientific">Hyalomma asiaticum</name>
    <name type="common">Tick</name>
    <dbReference type="NCBI Taxonomy" id="266040"/>
    <lineage>
        <taxon>Eukaryota</taxon>
        <taxon>Metazoa</taxon>
        <taxon>Ecdysozoa</taxon>
        <taxon>Arthropoda</taxon>
        <taxon>Chelicerata</taxon>
        <taxon>Arachnida</taxon>
        <taxon>Acari</taxon>
        <taxon>Parasitiformes</taxon>
        <taxon>Ixodida</taxon>
        <taxon>Ixodoidea</taxon>
        <taxon>Ixodidae</taxon>
        <taxon>Hyalomminae</taxon>
        <taxon>Hyalomma</taxon>
    </lineage>
</organism>